<gene>
    <name evidence="2" type="ORF">SAMN05192549_106420</name>
</gene>
<accession>A0A1M7QAB8</accession>
<dbReference type="STRING" id="551987.SAMN05192549_106420"/>
<feature type="compositionally biased region" description="Basic residues" evidence="1">
    <location>
        <begin position="190"/>
        <end position="206"/>
    </location>
</feature>
<name>A0A1M7QAB8_9BURK</name>
<evidence type="ECO:0000313" key="3">
    <source>
        <dbReference type="Proteomes" id="UP000184339"/>
    </source>
</evidence>
<organism evidence="2 3">
    <name type="scientific">Duganella sacchari</name>
    <dbReference type="NCBI Taxonomy" id="551987"/>
    <lineage>
        <taxon>Bacteria</taxon>
        <taxon>Pseudomonadati</taxon>
        <taxon>Pseudomonadota</taxon>
        <taxon>Betaproteobacteria</taxon>
        <taxon>Burkholderiales</taxon>
        <taxon>Oxalobacteraceae</taxon>
        <taxon>Telluria group</taxon>
        <taxon>Duganella</taxon>
    </lineage>
</organism>
<feature type="compositionally biased region" description="Low complexity" evidence="1">
    <location>
        <begin position="160"/>
        <end position="189"/>
    </location>
</feature>
<reference evidence="3" key="1">
    <citation type="submission" date="2016-11" db="EMBL/GenBank/DDBJ databases">
        <authorList>
            <person name="Varghese N."/>
            <person name="Submissions S."/>
        </authorList>
    </citation>
    <scope>NUCLEOTIDE SEQUENCE [LARGE SCALE GENOMIC DNA]</scope>
    <source>
        <strain evidence="3">Sac-22</strain>
    </source>
</reference>
<dbReference type="EMBL" id="FRCX01000006">
    <property type="protein sequence ID" value="SHN27557.1"/>
    <property type="molecule type" value="Genomic_DNA"/>
</dbReference>
<proteinExistence type="predicted"/>
<feature type="region of interest" description="Disordered" evidence="1">
    <location>
        <begin position="159"/>
        <end position="213"/>
    </location>
</feature>
<dbReference type="Proteomes" id="UP000184339">
    <property type="component" value="Unassembled WGS sequence"/>
</dbReference>
<evidence type="ECO:0000313" key="2">
    <source>
        <dbReference type="EMBL" id="SHN27557.1"/>
    </source>
</evidence>
<evidence type="ECO:0000256" key="1">
    <source>
        <dbReference type="SAM" id="MobiDB-lite"/>
    </source>
</evidence>
<keyword evidence="3" id="KW-1185">Reference proteome</keyword>
<protein>
    <submittedName>
        <fullName evidence="2">Uncharacterized protein</fullName>
    </submittedName>
</protein>
<sequence>MHAQMNTYNCIIHLPPDVLEELGAHSGFFWPDFQLEPIICDAIRAYISPAPAAPAEQAATMDDGYQWKQLFLPDGTRLRASFGRTHYFAVVQGAEIRYGEQAVSPSGFANLKGSGNRNAWKTVWLRFPGSELWVLADVCRAQHKAAISRLFGANMTTSNAAPAQTPATTQALPAVQVTAKPAKSKSAPAGKRHKHGKQRSRRKHSAAARQPAS</sequence>
<dbReference type="AlphaFoldDB" id="A0A1M7QAB8"/>